<organism evidence="1">
    <name type="scientific">Arundo donax</name>
    <name type="common">Giant reed</name>
    <name type="synonym">Donax arundinaceus</name>
    <dbReference type="NCBI Taxonomy" id="35708"/>
    <lineage>
        <taxon>Eukaryota</taxon>
        <taxon>Viridiplantae</taxon>
        <taxon>Streptophyta</taxon>
        <taxon>Embryophyta</taxon>
        <taxon>Tracheophyta</taxon>
        <taxon>Spermatophyta</taxon>
        <taxon>Magnoliopsida</taxon>
        <taxon>Liliopsida</taxon>
        <taxon>Poales</taxon>
        <taxon>Poaceae</taxon>
        <taxon>PACMAD clade</taxon>
        <taxon>Arundinoideae</taxon>
        <taxon>Arundineae</taxon>
        <taxon>Arundo</taxon>
    </lineage>
</organism>
<accession>A0A0A8YR27</accession>
<dbReference type="EMBL" id="GBRH01269797">
    <property type="protein sequence ID" value="JAD28098.1"/>
    <property type="molecule type" value="Transcribed_RNA"/>
</dbReference>
<reference evidence="1" key="1">
    <citation type="submission" date="2014-09" db="EMBL/GenBank/DDBJ databases">
        <authorList>
            <person name="Magalhaes I.L.F."/>
            <person name="Oliveira U."/>
            <person name="Santos F.R."/>
            <person name="Vidigal T.H.D.A."/>
            <person name="Brescovit A.D."/>
            <person name="Santos A.J."/>
        </authorList>
    </citation>
    <scope>NUCLEOTIDE SEQUENCE</scope>
    <source>
        <tissue evidence="1">Shoot tissue taken approximately 20 cm above the soil surface</tissue>
    </source>
</reference>
<name>A0A0A8YR27_ARUDO</name>
<evidence type="ECO:0000313" key="1">
    <source>
        <dbReference type="EMBL" id="JAD28098.1"/>
    </source>
</evidence>
<protein>
    <submittedName>
        <fullName evidence="1">Uncharacterized protein</fullName>
    </submittedName>
</protein>
<dbReference type="AlphaFoldDB" id="A0A0A8YR27"/>
<reference evidence="1" key="2">
    <citation type="journal article" date="2015" name="Data Brief">
        <title>Shoot transcriptome of the giant reed, Arundo donax.</title>
        <authorList>
            <person name="Barrero R.A."/>
            <person name="Guerrero F.D."/>
            <person name="Moolhuijzen P."/>
            <person name="Goolsby J.A."/>
            <person name="Tidwell J."/>
            <person name="Bellgard S.E."/>
            <person name="Bellgard M.I."/>
        </authorList>
    </citation>
    <scope>NUCLEOTIDE SEQUENCE</scope>
    <source>
        <tissue evidence="1">Shoot tissue taken approximately 20 cm above the soil surface</tissue>
    </source>
</reference>
<proteinExistence type="predicted"/>
<sequence>MYLLFIYTVIIWPTKTSSVVLWASVAS</sequence>